<gene>
    <name evidence="1" type="ORF">BV25DRAFT_1811741</name>
</gene>
<organism evidence="1 2">
    <name type="scientific">Artomyces pyxidatus</name>
    <dbReference type="NCBI Taxonomy" id="48021"/>
    <lineage>
        <taxon>Eukaryota</taxon>
        <taxon>Fungi</taxon>
        <taxon>Dikarya</taxon>
        <taxon>Basidiomycota</taxon>
        <taxon>Agaricomycotina</taxon>
        <taxon>Agaricomycetes</taxon>
        <taxon>Russulales</taxon>
        <taxon>Auriscalpiaceae</taxon>
        <taxon>Artomyces</taxon>
    </lineage>
</organism>
<evidence type="ECO:0000313" key="1">
    <source>
        <dbReference type="EMBL" id="KAI0057943.1"/>
    </source>
</evidence>
<comment type="caution">
    <text evidence="1">The sequence shown here is derived from an EMBL/GenBank/DDBJ whole genome shotgun (WGS) entry which is preliminary data.</text>
</comment>
<sequence length="284" mass="31411">MTSRTILITDVSGRIIVILGGRPNDPTWDACIVDALAALRELADKILDPAILFRRGSFPTISAGVSYGGGQTVPCAFDATESVRPLLNHPSFIRIANFANTLFARYAPKLYQYYCQTLEKLFSRLPHLHRPFPGSIFTAASFNFGPKTVTYCHVDQANAPFGLCAITALGNFDPEKGGHVYLWELGLVIEFPSGSLVEIPSGSVHHGNTPVRPHEFRCSFTCFVAGGMFRWVAYGFRTAAVFARRDPAGKRRFDAALAERWGQCVELFSKIGELTDDLRTVFHF</sequence>
<reference evidence="1" key="2">
    <citation type="journal article" date="2022" name="New Phytol.">
        <title>Evolutionary transition to the ectomycorrhizal habit in the genomes of a hyperdiverse lineage of mushroom-forming fungi.</title>
        <authorList>
            <person name="Looney B."/>
            <person name="Miyauchi S."/>
            <person name="Morin E."/>
            <person name="Drula E."/>
            <person name="Courty P.E."/>
            <person name="Kohler A."/>
            <person name="Kuo A."/>
            <person name="LaButti K."/>
            <person name="Pangilinan J."/>
            <person name="Lipzen A."/>
            <person name="Riley R."/>
            <person name="Andreopoulos W."/>
            <person name="He G."/>
            <person name="Johnson J."/>
            <person name="Nolan M."/>
            <person name="Tritt A."/>
            <person name="Barry K.W."/>
            <person name="Grigoriev I.V."/>
            <person name="Nagy L.G."/>
            <person name="Hibbett D."/>
            <person name="Henrissat B."/>
            <person name="Matheny P.B."/>
            <person name="Labbe J."/>
            <person name="Martin F.M."/>
        </authorList>
    </citation>
    <scope>NUCLEOTIDE SEQUENCE</scope>
    <source>
        <strain evidence="1">HHB10654</strain>
    </source>
</reference>
<proteinExistence type="predicted"/>
<dbReference type="EMBL" id="MU277241">
    <property type="protein sequence ID" value="KAI0057943.1"/>
    <property type="molecule type" value="Genomic_DNA"/>
</dbReference>
<reference evidence="1" key="1">
    <citation type="submission" date="2021-03" db="EMBL/GenBank/DDBJ databases">
        <authorList>
            <consortium name="DOE Joint Genome Institute"/>
            <person name="Ahrendt S."/>
            <person name="Looney B.P."/>
            <person name="Miyauchi S."/>
            <person name="Morin E."/>
            <person name="Drula E."/>
            <person name="Courty P.E."/>
            <person name="Chicoki N."/>
            <person name="Fauchery L."/>
            <person name="Kohler A."/>
            <person name="Kuo A."/>
            <person name="Labutti K."/>
            <person name="Pangilinan J."/>
            <person name="Lipzen A."/>
            <person name="Riley R."/>
            <person name="Andreopoulos W."/>
            <person name="He G."/>
            <person name="Johnson J."/>
            <person name="Barry K.W."/>
            <person name="Grigoriev I.V."/>
            <person name="Nagy L."/>
            <person name="Hibbett D."/>
            <person name="Henrissat B."/>
            <person name="Matheny P.B."/>
            <person name="Labbe J."/>
            <person name="Martin F."/>
        </authorList>
    </citation>
    <scope>NUCLEOTIDE SEQUENCE</scope>
    <source>
        <strain evidence="1">HHB10654</strain>
    </source>
</reference>
<evidence type="ECO:0000313" key="2">
    <source>
        <dbReference type="Proteomes" id="UP000814140"/>
    </source>
</evidence>
<dbReference type="Proteomes" id="UP000814140">
    <property type="component" value="Unassembled WGS sequence"/>
</dbReference>
<accession>A0ACB8SN94</accession>
<protein>
    <submittedName>
        <fullName evidence="1">Uncharacterized protein</fullName>
    </submittedName>
</protein>
<keyword evidence="2" id="KW-1185">Reference proteome</keyword>
<name>A0ACB8SN94_9AGAM</name>